<evidence type="ECO:0000313" key="5">
    <source>
        <dbReference type="Proteomes" id="UP001146793"/>
    </source>
</evidence>
<dbReference type="PIRSF" id="PIRSF000915">
    <property type="entry name" value="PGP-type_phosphatase"/>
    <property type="match status" value="1"/>
</dbReference>
<dbReference type="GO" id="GO:0016791">
    <property type="term" value="F:phosphatase activity"/>
    <property type="evidence" value="ECO:0007669"/>
    <property type="project" value="TreeGrafter"/>
</dbReference>
<feature type="binding site" evidence="2">
    <location>
        <position position="220"/>
    </location>
    <ligand>
        <name>substrate</name>
    </ligand>
</feature>
<evidence type="ECO:0000313" key="4">
    <source>
        <dbReference type="EMBL" id="KAJ3430509.1"/>
    </source>
</evidence>
<reference evidence="4" key="1">
    <citation type="submission" date="2022-08" db="EMBL/GenBank/DDBJ databases">
        <title>Novel sulphate-reducing endosymbionts in the free-living metamonad Anaeramoeba.</title>
        <authorList>
            <person name="Jerlstrom-Hultqvist J."/>
            <person name="Cepicka I."/>
            <person name="Gallot-Lavallee L."/>
            <person name="Salas-Leiva D."/>
            <person name="Curtis B.A."/>
            <person name="Zahonova K."/>
            <person name="Pipaliya S."/>
            <person name="Dacks J."/>
            <person name="Roger A.J."/>
        </authorList>
    </citation>
    <scope>NUCLEOTIDE SEQUENCE</scope>
    <source>
        <strain evidence="4">Busselton2</strain>
    </source>
</reference>
<keyword evidence="3" id="KW-0460">Magnesium</keyword>
<feature type="binding site" evidence="3">
    <location>
        <position position="23"/>
    </location>
    <ligand>
        <name>Mg(2+)</name>
        <dbReference type="ChEBI" id="CHEBI:18420"/>
    </ligand>
</feature>
<dbReference type="Pfam" id="PF13344">
    <property type="entry name" value="Hydrolase_6"/>
    <property type="match status" value="1"/>
</dbReference>
<dbReference type="GO" id="GO:0046872">
    <property type="term" value="F:metal ion binding"/>
    <property type="evidence" value="ECO:0007669"/>
    <property type="project" value="UniProtKB-KW"/>
</dbReference>
<gene>
    <name evidence="4" type="ORF">M0812_23517</name>
</gene>
<sequence length="297" mass="34077">MVSILTRTTFQHWIKKHDSFIFDCDGVLWNSGKRLPGIKKLLNLLNKEKKQTFYLTNNSTKHFKQFRSEFEKYDFPFLGKQQLLTPTTLLSPLIDTLPNFDRTKDKIFAVGEQPFFDTMKEFGLNLVTAEDHGNPIDLFFGKKVKLDEKVKIAIIGWDRHFSWSKSALLSLYLYNRPDVTFLATNPDASFPFGKLQFPGTGSLVRMVEHATGRKAKIIGKPEVTPFEIIQRVLEKKGLVVDKKRVCMIGDRIDTDLKFAENVGISSCCVGTGISNIEDLEKTDIKIDYWVDNFGEFF</sequence>
<evidence type="ECO:0000256" key="1">
    <source>
        <dbReference type="PIRSR" id="PIRSR000915-1"/>
    </source>
</evidence>
<proteinExistence type="predicted"/>
<dbReference type="NCBIfam" id="TIGR01460">
    <property type="entry name" value="HAD-SF-IIA"/>
    <property type="match status" value="1"/>
</dbReference>
<dbReference type="InterPro" id="IPR006357">
    <property type="entry name" value="HAD-SF_hydro_IIA"/>
</dbReference>
<dbReference type="PANTHER" id="PTHR19288">
    <property type="entry name" value="4-NITROPHENYLPHOSPHATASE-RELATED"/>
    <property type="match status" value="1"/>
</dbReference>
<protein>
    <recommendedName>
        <fullName evidence="6">4-nitrophenylphosphatase</fullName>
    </recommendedName>
</protein>
<accession>A0AAV7YSU6</accession>
<evidence type="ECO:0008006" key="6">
    <source>
        <dbReference type="Google" id="ProtNLM"/>
    </source>
</evidence>
<dbReference type="GO" id="GO:0005737">
    <property type="term" value="C:cytoplasm"/>
    <property type="evidence" value="ECO:0007669"/>
    <property type="project" value="TreeGrafter"/>
</dbReference>
<dbReference type="Pfam" id="PF13242">
    <property type="entry name" value="Hydrolase_like"/>
    <property type="match status" value="1"/>
</dbReference>
<evidence type="ECO:0000256" key="2">
    <source>
        <dbReference type="PIRSR" id="PIRSR000915-2"/>
    </source>
</evidence>
<comment type="cofactor">
    <cofactor evidence="3">
        <name>Mg(2+)</name>
        <dbReference type="ChEBI" id="CHEBI:18420"/>
    </cofactor>
    <text evidence="3">Divalent metal ions. Mg(2+) is the most effective.</text>
</comment>
<feature type="active site" description="Nucleophile" evidence="1">
    <location>
        <position position="25"/>
    </location>
</feature>
<feature type="binding site" evidence="3">
    <location>
        <position position="25"/>
    </location>
    <ligand>
        <name>Mg(2+)</name>
        <dbReference type="ChEBI" id="CHEBI:18420"/>
    </ligand>
</feature>
<dbReference type="Proteomes" id="UP001146793">
    <property type="component" value="Unassembled WGS sequence"/>
</dbReference>
<dbReference type="SUPFAM" id="SSF56784">
    <property type="entry name" value="HAD-like"/>
    <property type="match status" value="1"/>
</dbReference>
<dbReference type="AlphaFoldDB" id="A0AAV7YSU6"/>
<dbReference type="Gene3D" id="3.40.50.1000">
    <property type="entry name" value="HAD superfamily/HAD-like"/>
    <property type="match status" value="2"/>
</dbReference>
<evidence type="ECO:0000256" key="3">
    <source>
        <dbReference type="PIRSR" id="PIRSR000915-3"/>
    </source>
</evidence>
<dbReference type="InterPro" id="IPR036412">
    <property type="entry name" value="HAD-like_sf"/>
</dbReference>
<feature type="active site" description="Nucleophile" evidence="1">
    <location>
        <position position="23"/>
    </location>
</feature>
<dbReference type="EMBL" id="JANTQA010000051">
    <property type="protein sequence ID" value="KAJ3430509.1"/>
    <property type="molecule type" value="Genomic_DNA"/>
</dbReference>
<comment type="caution">
    <text evidence="4">The sequence shown here is derived from an EMBL/GenBank/DDBJ whole genome shotgun (WGS) entry which is preliminary data.</text>
</comment>
<keyword evidence="3" id="KW-0479">Metal-binding</keyword>
<dbReference type="PANTHER" id="PTHR19288:SF93">
    <property type="entry name" value="FI11325P-RELATED"/>
    <property type="match status" value="1"/>
</dbReference>
<name>A0AAV7YSU6_9EUKA</name>
<feature type="binding site" evidence="3">
    <location>
        <position position="250"/>
    </location>
    <ligand>
        <name>Mg(2+)</name>
        <dbReference type="ChEBI" id="CHEBI:18420"/>
    </ligand>
</feature>
<organism evidence="4 5">
    <name type="scientific">Anaeramoeba flamelloides</name>
    <dbReference type="NCBI Taxonomy" id="1746091"/>
    <lineage>
        <taxon>Eukaryota</taxon>
        <taxon>Metamonada</taxon>
        <taxon>Anaeramoebidae</taxon>
        <taxon>Anaeramoeba</taxon>
    </lineage>
</organism>
<dbReference type="InterPro" id="IPR023214">
    <property type="entry name" value="HAD_sf"/>
</dbReference>